<name>A0A0R1VAQ4_9LACO</name>
<evidence type="ECO:0000313" key="2">
    <source>
        <dbReference type="EMBL" id="KRM02578.1"/>
    </source>
</evidence>
<keyword evidence="1" id="KW-0812">Transmembrane</keyword>
<dbReference type="GO" id="GO:0016787">
    <property type="term" value="F:hydrolase activity"/>
    <property type="evidence" value="ECO:0007669"/>
    <property type="project" value="UniProtKB-KW"/>
</dbReference>
<dbReference type="EMBL" id="AZFN01000009">
    <property type="protein sequence ID" value="KRM02578.1"/>
    <property type="molecule type" value="Genomic_DNA"/>
</dbReference>
<comment type="caution">
    <text evidence="2">The sequence shown here is derived from an EMBL/GenBank/DDBJ whole genome shotgun (WGS) entry which is preliminary data.</text>
</comment>
<evidence type="ECO:0000313" key="3">
    <source>
        <dbReference type="Proteomes" id="UP000051739"/>
    </source>
</evidence>
<gene>
    <name evidence="2" type="ORF">FC60_GL001754</name>
</gene>
<dbReference type="Pfam" id="PF06028">
    <property type="entry name" value="DUF915"/>
    <property type="match status" value="1"/>
</dbReference>
<keyword evidence="1" id="KW-1133">Transmembrane helix</keyword>
<dbReference type="Proteomes" id="UP000051739">
    <property type="component" value="Unassembled WGS sequence"/>
</dbReference>
<accession>A0A0R1VAQ4</accession>
<keyword evidence="1" id="KW-0472">Membrane</keyword>
<organism evidence="2 3">
    <name type="scientific">Limosilactobacillus gastricus DSM 16045</name>
    <dbReference type="NCBI Taxonomy" id="1423749"/>
    <lineage>
        <taxon>Bacteria</taxon>
        <taxon>Bacillati</taxon>
        <taxon>Bacillota</taxon>
        <taxon>Bacilli</taxon>
        <taxon>Lactobacillales</taxon>
        <taxon>Lactobacillaceae</taxon>
        <taxon>Limosilactobacillus</taxon>
    </lineage>
</organism>
<proteinExistence type="predicted"/>
<protein>
    <submittedName>
        <fullName evidence="2">Cell surface hydrolase</fullName>
    </submittedName>
</protein>
<reference evidence="2 3" key="1">
    <citation type="journal article" date="2015" name="Genome Announc.">
        <title>Expanding the biotechnology potential of lactobacilli through comparative genomics of 213 strains and associated genera.</title>
        <authorList>
            <person name="Sun Z."/>
            <person name="Harris H.M."/>
            <person name="McCann A."/>
            <person name="Guo C."/>
            <person name="Argimon S."/>
            <person name="Zhang W."/>
            <person name="Yang X."/>
            <person name="Jeffery I.B."/>
            <person name="Cooney J.C."/>
            <person name="Kagawa T.F."/>
            <person name="Liu W."/>
            <person name="Song Y."/>
            <person name="Salvetti E."/>
            <person name="Wrobel A."/>
            <person name="Rasinkangas P."/>
            <person name="Parkhill J."/>
            <person name="Rea M.C."/>
            <person name="O'Sullivan O."/>
            <person name="Ritari J."/>
            <person name="Douillard F.P."/>
            <person name="Paul Ross R."/>
            <person name="Yang R."/>
            <person name="Briner A.E."/>
            <person name="Felis G.E."/>
            <person name="de Vos W.M."/>
            <person name="Barrangou R."/>
            <person name="Klaenhammer T.R."/>
            <person name="Caufield P.W."/>
            <person name="Cui Y."/>
            <person name="Zhang H."/>
            <person name="O'Toole P.W."/>
        </authorList>
    </citation>
    <scope>NUCLEOTIDE SEQUENCE [LARGE SCALE GENOMIC DNA]</scope>
    <source>
        <strain evidence="2 3">DSM 16045</strain>
    </source>
</reference>
<dbReference type="RefSeq" id="WP_056937171.1">
    <property type="nucleotide sequence ID" value="NZ_AZFN01000009.1"/>
</dbReference>
<evidence type="ECO:0000256" key="1">
    <source>
        <dbReference type="SAM" id="Phobius"/>
    </source>
</evidence>
<dbReference type="AlphaFoldDB" id="A0A0R1VAQ4"/>
<dbReference type="InterPro" id="IPR029058">
    <property type="entry name" value="AB_hydrolase_fold"/>
</dbReference>
<sequence>MKNLKWYLLASLIALVSISGIWLFIGSLHQDRPARSDADFIQSSVPTFFLHGWKSSYHAEQQMVNYAKKQGVTTNIIVARVHRSGRVTLSKNLNSAAKNPIVMINFDDNHMRDYHTDAKWLRNVIVKVRQHYHFTRYNLVGHSMANMTIYHFILVYGNDHQLPKLQKIADIAGNYNGILGKKHQPIHIKNHPNMKPQEMLPAYQQLLKLRQTFPKKQIKILNIYGDYDHSGTDGHVANASTLSLKYLLNNRAKSYRVIKITGYHANHSGLHNNLKVDRILVDFLWRKH</sequence>
<dbReference type="PATRIC" id="fig|1423749.3.peg.1814"/>
<dbReference type="Gene3D" id="3.40.50.1820">
    <property type="entry name" value="alpha/beta hydrolase"/>
    <property type="match status" value="1"/>
</dbReference>
<keyword evidence="3" id="KW-1185">Reference proteome</keyword>
<dbReference type="SUPFAM" id="SSF53474">
    <property type="entry name" value="alpha/beta-Hydrolases"/>
    <property type="match status" value="1"/>
</dbReference>
<feature type="transmembrane region" description="Helical" evidence="1">
    <location>
        <begin position="6"/>
        <end position="25"/>
    </location>
</feature>
<keyword evidence="2" id="KW-0378">Hydrolase</keyword>
<dbReference type="InterPro" id="IPR010315">
    <property type="entry name" value="DUF915_hydro-like"/>
</dbReference>